<dbReference type="RefSeq" id="WP_192768964.1">
    <property type="nucleotide sequence ID" value="NZ_JADBEB010000001.1"/>
</dbReference>
<feature type="domain" description="PLOD1-3-like GT" evidence="1">
    <location>
        <begin position="2"/>
        <end position="138"/>
    </location>
</feature>
<dbReference type="InterPro" id="IPR057589">
    <property type="entry name" value="GT_PLOD"/>
</dbReference>
<dbReference type="Pfam" id="PF25342">
    <property type="entry name" value="GT_PLOD"/>
    <property type="match status" value="1"/>
</dbReference>
<evidence type="ECO:0000313" key="3">
    <source>
        <dbReference type="Proteomes" id="UP000649753"/>
    </source>
</evidence>
<reference evidence="2" key="1">
    <citation type="submission" date="2020-10" db="EMBL/GenBank/DDBJ databases">
        <title>Sequencing the genomes of 1000 actinobacteria strains.</title>
        <authorList>
            <person name="Klenk H.-P."/>
        </authorList>
    </citation>
    <scope>NUCLEOTIDE SEQUENCE</scope>
    <source>
        <strain evidence="2">DSM 46832</strain>
    </source>
</reference>
<evidence type="ECO:0000313" key="2">
    <source>
        <dbReference type="EMBL" id="MBE1489495.1"/>
    </source>
</evidence>
<sequence>MKVVTIATDLENAFLKRLLTTSCEAVGLDLVILHVDKEAFKFKDKRTALTRYLAQCPRSDELIVFTDAYDTLFLRGEQYIRTAYEGFAQKVVFSAEPNSWPLGAIGFALQESPPARPYPYLNSGGFIGSVGDILALCAKYPKPPSDRFPLLRHLRGHDYDTDKRFGFSDQYYWTLVRLLEAETVGLDNTARLFEYLGPAVGDVWDPNIKIGIKDFFARGKEAASYQRERERLVARLQSPSDAAQVHFASIITKAVALDLFDEGRLPDWLGGFRGATGSDRPATEVVHVGSWPNAT</sequence>
<protein>
    <recommendedName>
        <fullName evidence="1">PLOD1-3-like GT domain-containing protein</fullName>
    </recommendedName>
</protein>
<organism evidence="2 3">
    <name type="scientific">Plantactinospora soyae</name>
    <dbReference type="NCBI Taxonomy" id="1544732"/>
    <lineage>
        <taxon>Bacteria</taxon>
        <taxon>Bacillati</taxon>
        <taxon>Actinomycetota</taxon>
        <taxon>Actinomycetes</taxon>
        <taxon>Micromonosporales</taxon>
        <taxon>Micromonosporaceae</taxon>
        <taxon>Plantactinospora</taxon>
    </lineage>
</organism>
<comment type="caution">
    <text evidence="2">The sequence shown here is derived from an EMBL/GenBank/DDBJ whole genome shotgun (WGS) entry which is preliminary data.</text>
</comment>
<keyword evidence="3" id="KW-1185">Reference proteome</keyword>
<dbReference type="CDD" id="cd22997">
    <property type="entry name" value="GT_LH"/>
    <property type="match status" value="1"/>
</dbReference>
<dbReference type="Proteomes" id="UP000649753">
    <property type="component" value="Unassembled WGS sequence"/>
</dbReference>
<evidence type="ECO:0000259" key="1">
    <source>
        <dbReference type="Pfam" id="PF25342"/>
    </source>
</evidence>
<gene>
    <name evidence="2" type="ORF">H4W31_005133</name>
</gene>
<proteinExistence type="predicted"/>
<dbReference type="EMBL" id="JADBEB010000001">
    <property type="protein sequence ID" value="MBE1489495.1"/>
    <property type="molecule type" value="Genomic_DNA"/>
</dbReference>
<name>A0A927QYQ7_9ACTN</name>
<accession>A0A927QYQ7</accession>
<dbReference type="AlphaFoldDB" id="A0A927QYQ7"/>